<evidence type="ECO:0000313" key="2">
    <source>
        <dbReference type="Proteomes" id="UP001417504"/>
    </source>
</evidence>
<comment type="caution">
    <text evidence="1">The sequence shown here is derived from an EMBL/GenBank/DDBJ whole genome shotgun (WGS) entry which is preliminary data.</text>
</comment>
<accession>A0AAP0JQS8</accession>
<dbReference type="EMBL" id="JBBNAE010000003">
    <property type="protein sequence ID" value="KAK9137282.1"/>
    <property type="molecule type" value="Genomic_DNA"/>
</dbReference>
<proteinExistence type="predicted"/>
<evidence type="ECO:0000313" key="1">
    <source>
        <dbReference type="EMBL" id="KAK9137282.1"/>
    </source>
</evidence>
<gene>
    <name evidence="1" type="ORF">Sjap_007876</name>
</gene>
<name>A0AAP0JQS8_9MAGN</name>
<dbReference type="Proteomes" id="UP001417504">
    <property type="component" value="Unassembled WGS sequence"/>
</dbReference>
<reference evidence="1 2" key="1">
    <citation type="submission" date="2024-01" db="EMBL/GenBank/DDBJ databases">
        <title>Genome assemblies of Stephania.</title>
        <authorList>
            <person name="Yang L."/>
        </authorList>
    </citation>
    <scope>NUCLEOTIDE SEQUENCE [LARGE SCALE GENOMIC DNA]</scope>
    <source>
        <strain evidence="1">QJT</strain>
        <tissue evidence="1">Leaf</tissue>
    </source>
</reference>
<dbReference type="AlphaFoldDB" id="A0AAP0JQS8"/>
<protein>
    <submittedName>
        <fullName evidence="1">Uncharacterized protein</fullName>
    </submittedName>
</protein>
<keyword evidence="2" id="KW-1185">Reference proteome</keyword>
<organism evidence="1 2">
    <name type="scientific">Stephania japonica</name>
    <dbReference type="NCBI Taxonomy" id="461633"/>
    <lineage>
        <taxon>Eukaryota</taxon>
        <taxon>Viridiplantae</taxon>
        <taxon>Streptophyta</taxon>
        <taxon>Embryophyta</taxon>
        <taxon>Tracheophyta</taxon>
        <taxon>Spermatophyta</taxon>
        <taxon>Magnoliopsida</taxon>
        <taxon>Ranunculales</taxon>
        <taxon>Menispermaceae</taxon>
        <taxon>Menispermoideae</taxon>
        <taxon>Cissampelideae</taxon>
        <taxon>Stephania</taxon>
    </lineage>
</organism>
<sequence>MINELRICSVHNCNNPTFAMLGALAWQVKPLNKSSFFVVLERSHGVCLPGVSPIVWWLARLHGIFCPGSLQWRGLWCVLSFAFVFVTNNCVTSNYNITTPHSLFASSIRYSLAPQQCLLLPIPPIPTTELQSFHLKINQRTYPRRTCSGFQKNKNRFSVMQHFKNYMCISLQ</sequence>